<accession>A0ABP0K5E2</accession>
<evidence type="ECO:0000256" key="1">
    <source>
        <dbReference type="SAM" id="MobiDB-lite"/>
    </source>
</evidence>
<feature type="compositionally biased region" description="Low complexity" evidence="1">
    <location>
        <begin position="109"/>
        <end position="156"/>
    </location>
</feature>
<proteinExistence type="predicted"/>
<evidence type="ECO:0000256" key="2">
    <source>
        <dbReference type="SAM" id="Phobius"/>
    </source>
</evidence>
<sequence length="535" mass="58866">MEDPAAASEQPNPLDAGPRQEASPLMATRDSGNDAGMVLPLVGPGPSAPPAPPAASSMIRTVCVIVVCIVVAFGAGTLLSPMLSQDHDGGGEDSSPFQWIWPFGPQGLTNTTTSSTRTSSTGTTSTATKTVTTTRTATTTSTSITSTSRTSTSVTETSHTSTSMTFTTTGLFPLAPFSCLSDMNLGPVKHPDKKGIALDDTTFSQCPSLTTVQWPNAKENITSLRLFKAWDATWSERYDRAQSWMALKHYIVSRGAKVLYGTQISCNETADDTDWLFVKELMIYIGREHVMGVAVGNEVELLHTQQTCSKKCAEDMFQGGYFYTKVMHRANDLQVMNGFEDVTLTTVMGGFVLGGSPFVNTKEAGVLDFFKKIYANFGRRWAWSWNTYPYFDPHIVMDEGPWHTCSKAMMAAINFAPSSMLPGQLRELRTRMQQVTGNVDDTMWLTETGWSYPRASTLSTVMRNCAEWSTNEAFALYYQGFLEWDLSLGPNVRGLDHAFFFTLRDSINFGDKENFGLIRSCKSRGCKMRHHEGVV</sequence>
<protein>
    <submittedName>
        <fullName evidence="3">Uncharacterized protein</fullName>
    </submittedName>
</protein>
<dbReference type="InterPro" id="IPR017853">
    <property type="entry name" value="GH"/>
</dbReference>
<keyword evidence="2" id="KW-0812">Transmembrane</keyword>
<reference evidence="3 4" key="1">
    <citation type="submission" date="2024-02" db="EMBL/GenBank/DDBJ databases">
        <authorList>
            <person name="Chen Y."/>
            <person name="Shah S."/>
            <person name="Dougan E. K."/>
            <person name="Thang M."/>
            <person name="Chan C."/>
        </authorList>
    </citation>
    <scope>NUCLEOTIDE SEQUENCE [LARGE SCALE GENOMIC DNA]</scope>
</reference>
<feature type="region of interest" description="Disordered" evidence="1">
    <location>
        <begin position="106"/>
        <end position="156"/>
    </location>
</feature>
<gene>
    <name evidence="3" type="ORF">CCMP2556_LOCUS14648</name>
</gene>
<dbReference type="EMBL" id="CAXAMN010007569">
    <property type="protein sequence ID" value="CAK9021987.1"/>
    <property type="molecule type" value="Genomic_DNA"/>
</dbReference>
<keyword evidence="2" id="KW-0472">Membrane</keyword>
<dbReference type="Proteomes" id="UP001642484">
    <property type="component" value="Unassembled WGS sequence"/>
</dbReference>
<evidence type="ECO:0000313" key="3">
    <source>
        <dbReference type="EMBL" id="CAK9021987.1"/>
    </source>
</evidence>
<feature type="transmembrane region" description="Helical" evidence="2">
    <location>
        <begin position="58"/>
        <end position="79"/>
    </location>
</feature>
<evidence type="ECO:0000313" key="4">
    <source>
        <dbReference type="Proteomes" id="UP001642484"/>
    </source>
</evidence>
<feature type="region of interest" description="Disordered" evidence="1">
    <location>
        <begin position="1"/>
        <end position="55"/>
    </location>
</feature>
<keyword evidence="2" id="KW-1133">Transmembrane helix</keyword>
<comment type="caution">
    <text evidence="3">The sequence shown here is derived from an EMBL/GenBank/DDBJ whole genome shotgun (WGS) entry which is preliminary data.</text>
</comment>
<organism evidence="3 4">
    <name type="scientific">Durusdinium trenchii</name>
    <dbReference type="NCBI Taxonomy" id="1381693"/>
    <lineage>
        <taxon>Eukaryota</taxon>
        <taxon>Sar</taxon>
        <taxon>Alveolata</taxon>
        <taxon>Dinophyceae</taxon>
        <taxon>Suessiales</taxon>
        <taxon>Symbiodiniaceae</taxon>
        <taxon>Durusdinium</taxon>
    </lineage>
</organism>
<dbReference type="SUPFAM" id="SSF51445">
    <property type="entry name" value="(Trans)glycosidases"/>
    <property type="match status" value="1"/>
</dbReference>
<keyword evidence="4" id="KW-1185">Reference proteome</keyword>
<name>A0ABP0K5E2_9DINO</name>